<comment type="caution">
    <text evidence="2">The sequence shown here is derived from an EMBL/GenBank/DDBJ whole genome shotgun (WGS) entry which is preliminary data.</text>
</comment>
<protein>
    <submittedName>
        <fullName evidence="2">Nucleotidyltransferase domain-containing protein</fullName>
    </submittedName>
</protein>
<dbReference type="Gene3D" id="3.30.460.10">
    <property type="entry name" value="Beta Polymerase, domain 2"/>
    <property type="match status" value="1"/>
</dbReference>
<organism evidence="2 3">
    <name type="scientific">Blautia intestinihominis</name>
    <dbReference type="NCBI Taxonomy" id="3133152"/>
    <lineage>
        <taxon>Bacteria</taxon>
        <taxon>Bacillati</taxon>
        <taxon>Bacillota</taxon>
        <taxon>Clostridia</taxon>
        <taxon>Lachnospirales</taxon>
        <taxon>Lachnospiraceae</taxon>
        <taxon>Blautia</taxon>
    </lineage>
</organism>
<evidence type="ECO:0000259" key="1">
    <source>
        <dbReference type="Pfam" id="PF18765"/>
    </source>
</evidence>
<keyword evidence="3" id="KW-1185">Reference proteome</keyword>
<dbReference type="PANTHER" id="PTHR43852">
    <property type="entry name" value="NUCLEOTIDYLTRANSFERASE"/>
    <property type="match status" value="1"/>
</dbReference>
<dbReference type="InterPro" id="IPR052930">
    <property type="entry name" value="TA_antitoxin_MntA"/>
</dbReference>
<dbReference type="InterPro" id="IPR041633">
    <property type="entry name" value="Polbeta"/>
</dbReference>
<evidence type="ECO:0000313" key="2">
    <source>
        <dbReference type="EMBL" id="MEQ2358071.1"/>
    </source>
</evidence>
<gene>
    <name evidence="2" type="ORF">WMO75_06925</name>
</gene>
<dbReference type="EMBL" id="JBBMEI010000016">
    <property type="protein sequence ID" value="MEQ2358071.1"/>
    <property type="molecule type" value="Genomic_DNA"/>
</dbReference>
<accession>A0ABV1AJ94</accession>
<reference evidence="2 3" key="1">
    <citation type="submission" date="2024-03" db="EMBL/GenBank/DDBJ databases">
        <title>Human intestinal bacterial collection.</title>
        <authorList>
            <person name="Pauvert C."/>
            <person name="Hitch T.C.A."/>
            <person name="Clavel T."/>
        </authorList>
    </citation>
    <scope>NUCLEOTIDE SEQUENCE [LARGE SCALE GENOMIC DNA]</scope>
    <source>
        <strain evidence="2 3">CLA-AA-H95</strain>
    </source>
</reference>
<dbReference type="CDD" id="cd05403">
    <property type="entry name" value="NT_KNTase_like"/>
    <property type="match status" value="1"/>
</dbReference>
<dbReference type="Pfam" id="PF18765">
    <property type="entry name" value="Polbeta"/>
    <property type="match status" value="1"/>
</dbReference>
<proteinExistence type="predicted"/>
<feature type="domain" description="Polymerase beta nucleotidyltransferase" evidence="1">
    <location>
        <begin position="18"/>
        <end position="102"/>
    </location>
</feature>
<dbReference type="InterPro" id="IPR043519">
    <property type="entry name" value="NT_sf"/>
</dbReference>
<sequence length="103" mass="11756">MRKDKEKIMQIDEVIAEITQRCRNYGAQKIILFGSRAKGTATERSDIDIAVSGVASSDIFELEEALEDIPTLYTIDLVDLDTCKNQLLLEDIKQYGREIYKKI</sequence>
<dbReference type="Proteomes" id="UP001446032">
    <property type="component" value="Unassembled WGS sequence"/>
</dbReference>
<dbReference type="SUPFAM" id="SSF81301">
    <property type="entry name" value="Nucleotidyltransferase"/>
    <property type="match status" value="1"/>
</dbReference>
<evidence type="ECO:0000313" key="3">
    <source>
        <dbReference type="Proteomes" id="UP001446032"/>
    </source>
</evidence>
<name>A0ABV1AJ94_9FIRM</name>
<dbReference type="RefSeq" id="WP_319638512.1">
    <property type="nucleotide sequence ID" value="NZ_JBBMEI010000016.1"/>
</dbReference>
<dbReference type="PANTHER" id="PTHR43852:SF3">
    <property type="entry name" value="NUCLEOTIDYLTRANSFERASE"/>
    <property type="match status" value="1"/>
</dbReference>